<dbReference type="RefSeq" id="WP_344554252.1">
    <property type="nucleotide sequence ID" value="NZ_BAAANS010000030.1"/>
</dbReference>
<gene>
    <name evidence="1" type="ORF">GCM10009759_44460</name>
</gene>
<evidence type="ECO:0000313" key="1">
    <source>
        <dbReference type="EMBL" id="GAA2106343.1"/>
    </source>
</evidence>
<accession>A0ABN2X8H8</accession>
<organism evidence="1 2">
    <name type="scientific">Kitasatospora saccharophila</name>
    <dbReference type="NCBI Taxonomy" id="407973"/>
    <lineage>
        <taxon>Bacteria</taxon>
        <taxon>Bacillati</taxon>
        <taxon>Actinomycetota</taxon>
        <taxon>Actinomycetes</taxon>
        <taxon>Kitasatosporales</taxon>
        <taxon>Streptomycetaceae</taxon>
        <taxon>Kitasatospora</taxon>
    </lineage>
</organism>
<dbReference type="Proteomes" id="UP001500897">
    <property type="component" value="Unassembled WGS sequence"/>
</dbReference>
<name>A0ABN2X8H8_9ACTN</name>
<proteinExistence type="predicted"/>
<sequence length="886" mass="94183">MSTEDLVTAIREARTPLAAALVERMTDAERRAELPRLKQLRRELRDSDHSRGGAVTALLVVGAVCHTAPSGAADWIGGRDFEVRAWDQRPLLALLNARPAAWQRDVALRLARALSARPADPIGWDSATPYQIAEHLLRRSDTPPPAEPGLVLEWMRDRGNPEPRRWRDQLPPGPDLYARLRADGFTPVLAPLVFDADTVQQLSGPWAAKDSEQRWPAVLARLAAEGVIDRPALLGRGFARLVRGGGQGELRTHLGVVRALEPSSAELADNRRALLALLDGDSVLAGYALESLAALDAAGLLGEEELAEAAGVVWARPEKKLVRAQLGWLDRVAAGGREGEALRAVAGCFGHPDRQLQGQALKVVKRHVRVVEGELLTELRVAALLLDPVHAALAAELLGVEVELAGEVVVADRLPEPPRPVPMPAPLATPAEVAEELAAALAAPEESVAFELLLDGLVRQVWTDRDALAAALAPVLRPDSEWQVLGRLAGVATGAIPTPRVLNALQSRRGRIFGHWEFRGPVGEFLAARLHETAWRLTADPVPFLLATPSWCHGALDARELVDRLARYEELGVQPGPVDFAQALLRTVGDGSEGAEALTSPAGRQLAAWLRGGGLPRRSSTPVPPGTWKLGVRCPGSRRSAEQPELSAHERERLAIPALDIPGATDANTPSEALLALLGPAEPFFRRSAVEDSAPSARWTAQLPHHREESALRITGQLAESAATTPVRGTPQLLPLLAEAGGPCGFAVHQALAYGLGAGHAEDRSATVDALLSFAAQRQLDPAALARETLELLALGAVKPNRLAATLAELADPAPGLTWSILAVLVPGLLDGPPPRGAADLVAVAVDAARRSGARGPIDAVTRTAARKGSTKLLTEARNLAALLGD</sequence>
<comment type="caution">
    <text evidence="1">The sequence shown here is derived from an EMBL/GenBank/DDBJ whole genome shotgun (WGS) entry which is preliminary data.</text>
</comment>
<keyword evidence="2" id="KW-1185">Reference proteome</keyword>
<evidence type="ECO:0000313" key="2">
    <source>
        <dbReference type="Proteomes" id="UP001500897"/>
    </source>
</evidence>
<dbReference type="EMBL" id="BAAANS010000030">
    <property type="protein sequence ID" value="GAA2106343.1"/>
    <property type="molecule type" value="Genomic_DNA"/>
</dbReference>
<protein>
    <submittedName>
        <fullName evidence="1">DUF6493 family protein</fullName>
    </submittedName>
</protein>
<reference evidence="1 2" key="1">
    <citation type="journal article" date="2019" name="Int. J. Syst. Evol. Microbiol.">
        <title>The Global Catalogue of Microorganisms (GCM) 10K type strain sequencing project: providing services to taxonomists for standard genome sequencing and annotation.</title>
        <authorList>
            <consortium name="The Broad Institute Genomics Platform"/>
            <consortium name="The Broad Institute Genome Sequencing Center for Infectious Disease"/>
            <person name="Wu L."/>
            <person name="Ma J."/>
        </authorList>
    </citation>
    <scope>NUCLEOTIDE SEQUENCE [LARGE SCALE GENOMIC DNA]</scope>
    <source>
        <strain evidence="1 2">JCM 14559</strain>
    </source>
</reference>